<name>A0A6M8HM04_9PROT</name>
<evidence type="ECO:0000313" key="5">
    <source>
        <dbReference type="Proteomes" id="UP000500767"/>
    </source>
</evidence>
<dbReference type="SFLD" id="SFLDG00358">
    <property type="entry name" value="Main_(cytGST)"/>
    <property type="match status" value="1"/>
</dbReference>
<evidence type="ECO:0000256" key="1">
    <source>
        <dbReference type="ARBA" id="ARBA00010007"/>
    </source>
</evidence>
<dbReference type="InterPro" id="IPR036282">
    <property type="entry name" value="Glutathione-S-Trfase_C_sf"/>
</dbReference>
<keyword evidence="4" id="KW-0413">Isomerase</keyword>
<dbReference type="RefSeq" id="WP_171837482.1">
    <property type="nucleotide sequence ID" value="NZ_CP053708.1"/>
</dbReference>
<dbReference type="Proteomes" id="UP000500767">
    <property type="component" value="Chromosome"/>
</dbReference>
<dbReference type="Gene3D" id="1.20.1050.10">
    <property type="match status" value="1"/>
</dbReference>
<keyword evidence="5" id="KW-1185">Reference proteome</keyword>
<dbReference type="InterPro" id="IPR040079">
    <property type="entry name" value="Glutathione_S-Trfase"/>
</dbReference>
<dbReference type="SUPFAM" id="SSF47616">
    <property type="entry name" value="GST C-terminal domain-like"/>
    <property type="match status" value="1"/>
</dbReference>
<dbReference type="GO" id="GO:0005737">
    <property type="term" value="C:cytoplasm"/>
    <property type="evidence" value="ECO:0007669"/>
    <property type="project" value="InterPro"/>
</dbReference>
<evidence type="ECO:0000259" key="3">
    <source>
        <dbReference type="PROSITE" id="PS50405"/>
    </source>
</evidence>
<dbReference type="InterPro" id="IPR005955">
    <property type="entry name" value="GST_Zeta"/>
</dbReference>
<reference evidence="4 5" key="1">
    <citation type="journal article" date="2014" name="World J. Microbiol. Biotechnol.">
        <title>Biodiversity and physiological characteristics of Antarctic and Arctic lichens-associated bacteria.</title>
        <authorList>
            <person name="Lee Y.M."/>
            <person name="Kim E.H."/>
            <person name="Lee H.K."/>
            <person name="Hong S.G."/>
        </authorList>
    </citation>
    <scope>NUCLEOTIDE SEQUENCE [LARGE SCALE GENOMIC DNA]</scope>
    <source>
        <strain evidence="4 5">PAMC 26569</strain>
    </source>
</reference>
<proteinExistence type="inferred from homology"/>
<dbReference type="KEGG" id="lck:HN018_04290"/>
<dbReference type="GO" id="GO:0006559">
    <property type="term" value="P:L-phenylalanine catabolic process"/>
    <property type="evidence" value="ECO:0007669"/>
    <property type="project" value="TreeGrafter"/>
</dbReference>
<feature type="domain" description="GST C-terminal" evidence="3">
    <location>
        <begin position="94"/>
        <end position="222"/>
    </location>
</feature>
<dbReference type="EC" id="5.2.1.2" evidence="4"/>
<comment type="similarity">
    <text evidence="1">Belongs to the GST superfamily. Zeta family.</text>
</comment>
<dbReference type="GO" id="GO:0006749">
    <property type="term" value="P:glutathione metabolic process"/>
    <property type="evidence" value="ECO:0007669"/>
    <property type="project" value="TreeGrafter"/>
</dbReference>
<dbReference type="SUPFAM" id="SSF52833">
    <property type="entry name" value="Thioredoxin-like"/>
    <property type="match status" value="1"/>
</dbReference>
<dbReference type="Gene3D" id="3.40.30.10">
    <property type="entry name" value="Glutaredoxin"/>
    <property type="match status" value="1"/>
</dbReference>
<dbReference type="PANTHER" id="PTHR42673">
    <property type="entry name" value="MALEYLACETOACETATE ISOMERASE"/>
    <property type="match status" value="1"/>
</dbReference>
<dbReference type="PANTHER" id="PTHR42673:SF4">
    <property type="entry name" value="MALEYLACETOACETATE ISOMERASE"/>
    <property type="match status" value="1"/>
</dbReference>
<gene>
    <name evidence="4" type="primary">maiA</name>
    <name evidence="4" type="ORF">HN018_04290</name>
</gene>
<dbReference type="GO" id="GO:0004364">
    <property type="term" value="F:glutathione transferase activity"/>
    <property type="evidence" value="ECO:0007669"/>
    <property type="project" value="TreeGrafter"/>
</dbReference>
<dbReference type="EMBL" id="CP053708">
    <property type="protein sequence ID" value="QKE89356.1"/>
    <property type="molecule type" value="Genomic_DNA"/>
</dbReference>
<evidence type="ECO:0000313" key="4">
    <source>
        <dbReference type="EMBL" id="QKE89356.1"/>
    </source>
</evidence>
<accession>A0A6M8HM04</accession>
<dbReference type="InterPro" id="IPR010987">
    <property type="entry name" value="Glutathione-S-Trfase_C-like"/>
</dbReference>
<dbReference type="AlphaFoldDB" id="A0A6M8HM04"/>
<dbReference type="PROSITE" id="PS50404">
    <property type="entry name" value="GST_NTER"/>
    <property type="match status" value="1"/>
</dbReference>
<dbReference type="Pfam" id="PF02798">
    <property type="entry name" value="GST_N"/>
    <property type="match status" value="1"/>
</dbReference>
<dbReference type="InterPro" id="IPR036249">
    <property type="entry name" value="Thioredoxin-like_sf"/>
</dbReference>
<organism evidence="4 5">
    <name type="scientific">Lichenicola cladoniae</name>
    <dbReference type="NCBI Taxonomy" id="1484109"/>
    <lineage>
        <taxon>Bacteria</taxon>
        <taxon>Pseudomonadati</taxon>
        <taxon>Pseudomonadota</taxon>
        <taxon>Alphaproteobacteria</taxon>
        <taxon>Acetobacterales</taxon>
        <taxon>Acetobacteraceae</taxon>
        <taxon>Lichenicola</taxon>
    </lineage>
</organism>
<dbReference type="PROSITE" id="PS50405">
    <property type="entry name" value="GST_CTER"/>
    <property type="match status" value="1"/>
</dbReference>
<feature type="domain" description="GST N-terminal" evidence="2">
    <location>
        <begin position="5"/>
        <end position="89"/>
    </location>
</feature>
<protein>
    <submittedName>
        <fullName evidence="4">Maleylacetoacetate isomerase</fullName>
        <ecNumber evidence="4">5.2.1.2</ecNumber>
    </submittedName>
</protein>
<dbReference type="InterPro" id="IPR004045">
    <property type="entry name" value="Glutathione_S-Trfase_N"/>
</dbReference>
<evidence type="ECO:0000259" key="2">
    <source>
        <dbReference type="PROSITE" id="PS50404"/>
    </source>
</evidence>
<dbReference type="GO" id="GO:0016034">
    <property type="term" value="F:maleylacetoacetate isomerase activity"/>
    <property type="evidence" value="ECO:0007669"/>
    <property type="project" value="UniProtKB-EC"/>
</dbReference>
<dbReference type="SFLD" id="SFLDS00019">
    <property type="entry name" value="Glutathione_Transferase_(cytos"/>
    <property type="match status" value="1"/>
</dbReference>
<sequence length="223" mass="24665">MTAKPRFELFAYWRTSATYRVRVALALKGITAAERIINIDAGEHRQDAFLAINPLGAIPALIDHETDALPLTQSLAILEYLDEIHPEPPLLPPDPIGRARVRSLSLMLAADTHPLIVPRVKKYLTTTGGFDDPQWRDWQTRWFTTGLQAFEKRLSSDPGTGIYCHGDAIGMADICLASLIVVMRVFGIAVDGIPTIERIMRACEAHTAFSNAEPRRQVGAPPD</sequence>
<dbReference type="NCBIfam" id="TIGR01262">
    <property type="entry name" value="maiA"/>
    <property type="match status" value="1"/>
</dbReference>